<feature type="region of interest" description="Disordered" evidence="1">
    <location>
        <begin position="150"/>
        <end position="181"/>
    </location>
</feature>
<protein>
    <submittedName>
        <fullName evidence="2">Uncharacterized protein</fullName>
    </submittedName>
</protein>
<dbReference type="AlphaFoldDB" id="A0A388KSW8"/>
<dbReference type="Gramene" id="GBG73102">
    <property type="protein sequence ID" value="GBG73102"/>
    <property type="gene ID" value="CBR_g12818"/>
</dbReference>
<proteinExistence type="predicted"/>
<sequence>MLSLLDNYHGADRRNAKNFLDRLAGLYFKESIQILRYHDYASMVSTEDEDETGIVFDAGMTKEGSDTESLDIGYAPSPAPTTAGSSAAGPSTSQPPQTTQTLTTTPGKTPKKLSSILCTVGAAAAPLRPGSFVPLDHPSRRDESIHFESHDHHTWADGGRGHGGRDGGTGGGDEATGKDTTQEVHRPTDIVVFDAGGVEPGEQGTCTAEPAGGGDKATEKFVGIRTTVSEEPASLSPTAQLYDMARRGHDRCRSEVDVVEDSKFDGIYSATEKQLATEDGSQTVSEAGRRGEEALTSLKSAGIRTSTSGSAGEANAAPAGESVVEGPGQRDLDKACKMGLSCVEKADKGSERVGGGDGRDDKEMGVTKRLDDGSGAEGNLSSEVEGTEDRVESCGDNDDFTDAGSGESADEFVWLYGGRNDEDAECGTPAMAIETELAIQLSEEGEDYNVSPLRGVVETAVESHDIELPLSPVKPAGRLLVDEVVHGILGPQNRSPPPLALENGEGNAGSSQPTIGSMELSGPGPLASDKLIGGRKNDFGGG</sequence>
<feature type="compositionally biased region" description="Low complexity" evidence="1">
    <location>
        <begin position="80"/>
        <end position="110"/>
    </location>
</feature>
<dbReference type="Proteomes" id="UP000265515">
    <property type="component" value="Unassembled WGS sequence"/>
</dbReference>
<evidence type="ECO:0000313" key="3">
    <source>
        <dbReference type="Proteomes" id="UP000265515"/>
    </source>
</evidence>
<keyword evidence="3" id="KW-1185">Reference proteome</keyword>
<accession>A0A388KSW8</accession>
<evidence type="ECO:0000256" key="1">
    <source>
        <dbReference type="SAM" id="MobiDB-lite"/>
    </source>
</evidence>
<feature type="region of interest" description="Disordered" evidence="1">
    <location>
        <begin position="274"/>
        <end position="330"/>
    </location>
</feature>
<feature type="region of interest" description="Disordered" evidence="1">
    <location>
        <begin position="490"/>
        <end position="542"/>
    </location>
</feature>
<feature type="compositionally biased region" description="Basic and acidic residues" evidence="1">
    <location>
        <begin position="150"/>
        <end position="165"/>
    </location>
</feature>
<dbReference type="EMBL" id="BFEA01000177">
    <property type="protein sequence ID" value="GBG73102.1"/>
    <property type="molecule type" value="Genomic_DNA"/>
</dbReference>
<gene>
    <name evidence="2" type="ORF">CBR_g12818</name>
</gene>
<organism evidence="2 3">
    <name type="scientific">Chara braunii</name>
    <name type="common">Braun's stonewort</name>
    <dbReference type="NCBI Taxonomy" id="69332"/>
    <lineage>
        <taxon>Eukaryota</taxon>
        <taxon>Viridiplantae</taxon>
        <taxon>Streptophyta</taxon>
        <taxon>Charophyceae</taxon>
        <taxon>Charales</taxon>
        <taxon>Characeae</taxon>
        <taxon>Chara</taxon>
    </lineage>
</organism>
<name>A0A388KSW8_CHABU</name>
<reference evidence="2 3" key="1">
    <citation type="journal article" date="2018" name="Cell">
        <title>The Chara Genome: Secondary Complexity and Implications for Plant Terrestrialization.</title>
        <authorList>
            <person name="Nishiyama T."/>
            <person name="Sakayama H."/>
            <person name="Vries J.D."/>
            <person name="Buschmann H."/>
            <person name="Saint-Marcoux D."/>
            <person name="Ullrich K.K."/>
            <person name="Haas F.B."/>
            <person name="Vanderstraeten L."/>
            <person name="Becker D."/>
            <person name="Lang D."/>
            <person name="Vosolsobe S."/>
            <person name="Rombauts S."/>
            <person name="Wilhelmsson P.K.I."/>
            <person name="Janitza P."/>
            <person name="Kern R."/>
            <person name="Heyl A."/>
            <person name="Rumpler F."/>
            <person name="Villalobos L.I.A.C."/>
            <person name="Clay J.M."/>
            <person name="Skokan R."/>
            <person name="Toyoda A."/>
            <person name="Suzuki Y."/>
            <person name="Kagoshima H."/>
            <person name="Schijlen E."/>
            <person name="Tajeshwar N."/>
            <person name="Catarino B."/>
            <person name="Hetherington A.J."/>
            <person name="Saltykova A."/>
            <person name="Bonnot C."/>
            <person name="Breuninger H."/>
            <person name="Symeonidi A."/>
            <person name="Radhakrishnan G.V."/>
            <person name="Van Nieuwerburgh F."/>
            <person name="Deforce D."/>
            <person name="Chang C."/>
            <person name="Karol K.G."/>
            <person name="Hedrich R."/>
            <person name="Ulvskov P."/>
            <person name="Glockner G."/>
            <person name="Delwiche C.F."/>
            <person name="Petrasek J."/>
            <person name="Van de Peer Y."/>
            <person name="Friml J."/>
            <person name="Beilby M."/>
            <person name="Dolan L."/>
            <person name="Kohara Y."/>
            <person name="Sugano S."/>
            <person name="Fujiyama A."/>
            <person name="Delaux P.-M."/>
            <person name="Quint M."/>
            <person name="TheiBen G."/>
            <person name="Hagemann M."/>
            <person name="Harholt J."/>
            <person name="Dunand C."/>
            <person name="Zachgo S."/>
            <person name="Langdale J."/>
            <person name="Maumus F."/>
            <person name="Straeten D.V.D."/>
            <person name="Gould S.B."/>
            <person name="Rensing S.A."/>
        </authorList>
    </citation>
    <scope>NUCLEOTIDE SEQUENCE [LARGE SCALE GENOMIC DNA]</scope>
    <source>
        <strain evidence="2 3">S276</strain>
    </source>
</reference>
<evidence type="ECO:0000313" key="2">
    <source>
        <dbReference type="EMBL" id="GBG73102.1"/>
    </source>
</evidence>
<feature type="compositionally biased region" description="Basic and acidic residues" evidence="1">
    <location>
        <begin position="357"/>
        <end position="372"/>
    </location>
</feature>
<feature type="compositionally biased region" description="Polar residues" evidence="1">
    <location>
        <begin position="297"/>
        <end position="310"/>
    </location>
</feature>
<feature type="region of interest" description="Disordered" evidence="1">
    <location>
        <begin position="62"/>
        <end position="110"/>
    </location>
</feature>
<feature type="region of interest" description="Disordered" evidence="1">
    <location>
        <begin position="347"/>
        <end position="406"/>
    </location>
</feature>
<comment type="caution">
    <text evidence="2">The sequence shown here is derived from an EMBL/GenBank/DDBJ whole genome shotgun (WGS) entry which is preliminary data.</text>
</comment>
<feature type="compositionally biased region" description="Polar residues" evidence="1">
    <location>
        <begin position="274"/>
        <end position="285"/>
    </location>
</feature>